<dbReference type="InterPro" id="IPR032675">
    <property type="entry name" value="LRR_dom_sf"/>
</dbReference>
<protein>
    <submittedName>
        <fullName evidence="6">Leucine-rich repeat</fullName>
    </submittedName>
</protein>
<dbReference type="Pfam" id="PF13855">
    <property type="entry name" value="LRR_8"/>
    <property type="match status" value="1"/>
</dbReference>
<dbReference type="GO" id="GO:0000166">
    <property type="term" value="F:nucleotide binding"/>
    <property type="evidence" value="ECO:0007669"/>
    <property type="project" value="UniProtKB-KW"/>
</dbReference>
<dbReference type="InterPro" id="IPR041118">
    <property type="entry name" value="Rx_N"/>
</dbReference>
<feature type="non-terminal residue" evidence="6">
    <location>
        <position position="678"/>
    </location>
</feature>
<dbReference type="PANTHER" id="PTHR47186">
    <property type="entry name" value="LEUCINE-RICH REPEAT-CONTAINING PROTEIN 57"/>
    <property type="match status" value="1"/>
</dbReference>
<accession>A0AAN8Z8G8</accession>
<comment type="caution">
    <text evidence="6">The sequence shown here is derived from an EMBL/GenBank/DDBJ whole genome shotgun (WGS) entry which is preliminary data.</text>
</comment>
<keyword evidence="2" id="KW-0547">Nucleotide-binding</keyword>
<dbReference type="Gene3D" id="1.20.5.4130">
    <property type="match status" value="1"/>
</dbReference>
<evidence type="ECO:0000256" key="3">
    <source>
        <dbReference type="ARBA" id="ARBA00022821"/>
    </source>
</evidence>
<dbReference type="AlphaFoldDB" id="A0AAN8Z8G8"/>
<keyword evidence="1" id="KW-0677">Repeat</keyword>
<keyword evidence="3" id="KW-0611">Plant defense</keyword>
<dbReference type="Proteomes" id="UP001370490">
    <property type="component" value="Unassembled WGS sequence"/>
</dbReference>
<feature type="domain" description="Disease resistance N-terminal" evidence="4">
    <location>
        <begin position="10"/>
        <end position="92"/>
    </location>
</feature>
<evidence type="ECO:0000256" key="2">
    <source>
        <dbReference type="ARBA" id="ARBA00022741"/>
    </source>
</evidence>
<dbReference type="Pfam" id="PF25019">
    <property type="entry name" value="LRR_R13L1-DRL21"/>
    <property type="match status" value="1"/>
</dbReference>
<dbReference type="InterPro" id="IPR001611">
    <property type="entry name" value="Leu-rich_rpt"/>
</dbReference>
<feature type="domain" description="R13L1/DRL21-like LRR repeat region" evidence="5">
    <location>
        <begin position="333"/>
        <end position="460"/>
    </location>
</feature>
<evidence type="ECO:0000313" key="6">
    <source>
        <dbReference type="EMBL" id="KAK6928682.1"/>
    </source>
</evidence>
<dbReference type="Pfam" id="PF18052">
    <property type="entry name" value="Rx_N"/>
    <property type="match status" value="1"/>
</dbReference>
<reference evidence="6 7" key="1">
    <citation type="submission" date="2023-12" db="EMBL/GenBank/DDBJ databases">
        <title>A high-quality genome assembly for Dillenia turbinata (Dilleniales).</title>
        <authorList>
            <person name="Chanderbali A."/>
        </authorList>
    </citation>
    <scope>NUCLEOTIDE SEQUENCE [LARGE SCALE GENOMIC DNA]</scope>
    <source>
        <strain evidence="6">LSX21</strain>
        <tissue evidence="6">Leaf</tissue>
    </source>
</reference>
<dbReference type="SUPFAM" id="SSF52058">
    <property type="entry name" value="L domain-like"/>
    <property type="match status" value="1"/>
</dbReference>
<evidence type="ECO:0000259" key="4">
    <source>
        <dbReference type="Pfam" id="PF18052"/>
    </source>
</evidence>
<proteinExistence type="predicted"/>
<sequence length="678" mass="77260">MGEPLLTAYLQSLLDKLAPGPLMNFAIQEGFDSELRKWRSMLRKIKLVLGDAEEKQMNDIEVKRWLDDLLLLAYDADDALDDFDYEAQQLNNSFSDPASSSGQLLDLLPLIKKITARFQDIEEQKSDLGLEAKCGVRSSIINKRLETTSLLDPSEVVGREQDVIAVLKLMGLSETTEAEGHFTALKNTKRLRTLLALSIEDMRSCHFINEKLLHDLLSQLRYLRVLSLSSYQIRELSISIADLKYLRYLNLSYTKIQVLPDFLCDLHSLQSLILKGCRYLQQLPLRMIDLTNLRHLDITDTPKLHELPPHVVNLKFLRKLTKFVVGENDTLRLRELKMLHHLTDSLMISRLDKVKDIDDVAVINLKDKKNIEELELQWICGLNNSESTMSQIKILNLLEPHKMLRKLVINGYSGLTFSNWIGDSSYSKLVKLSLVNCKRCKSLPSLGGLPLLEEVKIEGMLEVETIGRELYGEASPHGGHFPSLKTLEFENMPKWVSWSLPVVIKTLLHLRITNCPQLVVPGLSMLPSLHELRFVNVKDISDGLHCPTSLTELYIARCQNLQTLPDGIISSNSKLQVLDIFSCESLESFSSCVLPSTLKTLKIWNCRKMESISDILFGPTSLDRIEFWDYPNLKSLPEFLCTDLTILLIESSVEEELEEMPEEFNSLQFLPTHKNLGM</sequence>
<organism evidence="6 7">
    <name type="scientific">Dillenia turbinata</name>
    <dbReference type="NCBI Taxonomy" id="194707"/>
    <lineage>
        <taxon>Eukaryota</taxon>
        <taxon>Viridiplantae</taxon>
        <taxon>Streptophyta</taxon>
        <taxon>Embryophyta</taxon>
        <taxon>Tracheophyta</taxon>
        <taxon>Spermatophyta</taxon>
        <taxon>Magnoliopsida</taxon>
        <taxon>eudicotyledons</taxon>
        <taxon>Gunneridae</taxon>
        <taxon>Pentapetalae</taxon>
        <taxon>Dilleniales</taxon>
        <taxon>Dilleniaceae</taxon>
        <taxon>Dillenia</taxon>
    </lineage>
</organism>
<name>A0AAN8Z8G8_9MAGN</name>
<gene>
    <name evidence="6" type="ORF">RJ641_004887</name>
</gene>
<dbReference type="EMBL" id="JBAMMX010000013">
    <property type="protein sequence ID" value="KAK6928682.1"/>
    <property type="molecule type" value="Genomic_DNA"/>
</dbReference>
<evidence type="ECO:0000313" key="7">
    <source>
        <dbReference type="Proteomes" id="UP001370490"/>
    </source>
</evidence>
<evidence type="ECO:0000259" key="5">
    <source>
        <dbReference type="Pfam" id="PF25019"/>
    </source>
</evidence>
<evidence type="ECO:0000256" key="1">
    <source>
        <dbReference type="ARBA" id="ARBA00022737"/>
    </source>
</evidence>
<dbReference type="InterPro" id="IPR056789">
    <property type="entry name" value="LRR_R13L1-DRL21"/>
</dbReference>
<dbReference type="SUPFAM" id="SSF52047">
    <property type="entry name" value="RNI-like"/>
    <property type="match status" value="1"/>
</dbReference>
<keyword evidence="7" id="KW-1185">Reference proteome</keyword>
<dbReference type="Gene3D" id="3.80.10.10">
    <property type="entry name" value="Ribonuclease Inhibitor"/>
    <property type="match status" value="3"/>
</dbReference>
<dbReference type="PANTHER" id="PTHR47186:SF33">
    <property type="entry name" value="NB-ARC DOMAIN-CONTAINING PROTEIN"/>
    <property type="match status" value="1"/>
</dbReference>
<dbReference type="GO" id="GO:0006952">
    <property type="term" value="P:defense response"/>
    <property type="evidence" value="ECO:0007669"/>
    <property type="project" value="UniProtKB-KW"/>
</dbReference>